<name>A0ABP6Y3N2_9PSEU</name>
<keyword evidence="1" id="KW-0812">Transmembrane</keyword>
<keyword evidence="3" id="KW-1185">Reference proteome</keyword>
<reference evidence="3" key="1">
    <citation type="journal article" date="2019" name="Int. J. Syst. Evol. Microbiol.">
        <title>The Global Catalogue of Microorganisms (GCM) 10K type strain sequencing project: providing services to taxonomists for standard genome sequencing and annotation.</title>
        <authorList>
            <consortium name="The Broad Institute Genomics Platform"/>
            <consortium name="The Broad Institute Genome Sequencing Center for Infectious Disease"/>
            <person name="Wu L."/>
            <person name="Ma J."/>
        </authorList>
    </citation>
    <scope>NUCLEOTIDE SEQUENCE [LARGE SCALE GENOMIC DNA]</scope>
    <source>
        <strain evidence="3">JCM 16898</strain>
    </source>
</reference>
<proteinExistence type="predicted"/>
<organism evidence="2 3">
    <name type="scientific">Amycolatopsis ultiminotia</name>
    <dbReference type="NCBI Taxonomy" id="543629"/>
    <lineage>
        <taxon>Bacteria</taxon>
        <taxon>Bacillati</taxon>
        <taxon>Actinomycetota</taxon>
        <taxon>Actinomycetes</taxon>
        <taxon>Pseudonocardiales</taxon>
        <taxon>Pseudonocardiaceae</taxon>
        <taxon>Amycolatopsis</taxon>
    </lineage>
</organism>
<dbReference type="RefSeq" id="WP_344867584.1">
    <property type="nucleotide sequence ID" value="NZ_BAAAZN010000021.1"/>
</dbReference>
<evidence type="ECO:0000313" key="2">
    <source>
        <dbReference type="EMBL" id="GAA3576291.1"/>
    </source>
</evidence>
<comment type="caution">
    <text evidence="2">The sequence shown here is derived from an EMBL/GenBank/DDBJ whole genome shotgun (WGS) entry which is preliminary data.</text>
</comment>
<accession>A0ABP6Y3N2</accession>
<keyword evidence="1" id="KW-0472">Membrane</keyword>
<sequence length="157" mass="16628">MKTARFLLALPGLAALAFGVVLFADYAAPAWPDSFTTVLWIGGGPIVNDAVFAPVAAILGLLLGRVLPRPWRAPVQVGAVLTAVLGFLALPLLWRTYGVAPKPGLRDGNTLAGLLLTLAVVWTVVVGVGVVRTVATHRARRRPRAPVRKKSRPVTGR</sequence>
<feature type="transmembrane region" description="Helical" evidence="1">
    <location>
        <begin position="75"/>
        <end position="94"/>
    </location>
</feature>
<feature type="transmembrane region" description="Helical" evidence="1">
    <location>
        <begin position="114"/>
        <end position="135"/>
    </location>
</feature>
<feature type="transmembrane region" description="Helical" evidence="1">
    <location>
        <begin position="39"/>
        <end position="63"/>
    </location>
</feature>
<dbReference type="Proteomes" id="UP001500689">
    <property type="component" value="Unassembled WGS sequence"/>
</dbReference>
<evidence type="ECO:0000313" key="3">
    <source>
        <dbReference type="Proteomes" id="UP001500689"/>
    </source>
</evidence>
<gene>
    <name evidence="2" type="ORF">GCM10022222_71190</name>
</gene>
<keyword evidence="1" id="KW-1133">Transmembrane helix</keyword>
<evidence type="ECO:0000256" key="1">
    <source>
        <dbReference type="SAM" id="Phobius"/>
    </source>
</evidence>
<dbReference type="EMBL" id="BAAAZN010000021">
    <property type="protein sequence ID" value="GAA3576291.1"/>
    <property type="molecule type" value="Genomic_DNA"/>
</dbReference>
<protein>
    <submittedName>
        <fullName evidence="2">Uncharacterized protein</fullName>
    </submittedName>
</protein>